<evidence type="ECO:0000313" key="10">
    <source>
        <dbReference type="EMBL" id="GGX73661.1"/>
    </source>
</evidence>
<protein>
    <recommendedName>
        <fullName evidence="1">non-specific serine/threonine protein kinase</fullName>
        <ecNumber evidence="1">2.7.11.1</ecNumber>
    </recommendedName>
</protein>
<feature type="domain" description="Protein kinase" evidence="9">
    <location>
        <begin position="10"/>
        <end position="266"/>
    </location>
</feature>
<dbReference type="SUPFAM" id="SSF56112">
    <property type="entry name" value="Protein kinase-like (PK-like)"/>
    <property type="match status" value="1"/>
</dbReference>
<evidence type="ECO:0000313" key="11">
    <source>
        <dbReference type="Proteomes" id="UP000619244"/>
    </source>
</evidence>
<keyword evidence="2" id="KW-0723">Serine/threonine-protein kinase</keyword>
<dbReference type="Proteomes" id="UP000619244">
    <property type="component" value="Unassembled WGS sequence"/>
</dbReference>
<accession>A0A918KS54</accession>
<dbReference type="PANTHER" id="PTHR43289:SF6">
    <property type="entry name" value="SERINE_THREONINE-PROTEIN KINASE NEKL-3"/>
    <property type="match status" value="1"/>
</dbReference>
<gene>
    <name evidence="10" type="ORF">GCM10010358_30250</name>
</gene>
<dbReference type="InterPro" id="IPR017441">
    <property type="entry name" value="Protein_kinase_ATP_BS"/>
</dbReference>
<evidence type="ECO:0000256" key="6">
    <source>
        <dbReference type="ARBA" id="ARBA00022840"/>
    </source>
</evidence>
<proteinExistence type="predicted"/>
<feature type="compositionally biased region" description="Low complexity" evidence="8">
    <location>
        <begin position="316"/>
        <end position="331"/>
    </location>
</feature>
<dbReference type="Gene3D" id="3.30.200.20">
    <property type="entry name" value="Phosphorylase Kinase, domain 1"/>
    <property type="match status" value="1"/>
</dbReference>
<evidence type="ECO:0000256" key="8">
    <source>
        <dbReference type="SAM" id="MobiDB-lite"/>
    </source>
</evidence>
<sequence>MPVPEETGRYRVVRRLGAGAFAVVWLARDERLHADVAIKVMADNWACRLDVRERFVEEARLLRRAHSEGVVQVFDIGDLPDGRPYFVMEYADRGTLEDLLTAGEAGVDEALRLTARAARGVAALHAAGILHRDVKPSNVLLSGRPHGRERVLIGDLGLAKDLAQASGFTVVAGSSGYMAPEQAQPPADGLDARADVYGLGAVLHHLLTGTVPGPPGKVLPVDELRPGVPAPVRDAVLRAMEPDRDRRWPSAAAFAEELERLREPAVGAGGRAEAPATAAGIGAGAEDGAGGEAGAAAVAAAAEPVPDAVAPPGPAPRAASGEPGRAGTAPTRTRRSKGLLVGAAVLVLGAVAAGTVWTTTSGNPGTDSGVERVTDATGRLSLEVPSAWAGQLAGSGWSPEAVGLDDGRRPALTVAGSVADWSDLEADVDGVFAGQVGADDDHVTALTGKVTKRRHPTCEDEGTSDYRDGAWRGTVHTWGSCGARDRVLKEVALTPVSEGSAPVFLQIRCDDEDGARRIARILRSVRATA</sequence>
<dbReference type="EC" id="2.7.11.1" evidence="1"/>
<reference evidence="10" key="2">
    <citation type="submission" date="2020-09" db="EMBL/GenBank/DDBJ databases">
        <authorList>
            <person name="Sun Q."/>
            <person name="Ohkuma M."/>
        </authorList>
    </citation>
    <scope>NUCLEOTIDE SEQUENCE</scope>
    <source>
        <strain evidence="10">JCM 4790</strain>
    </source>
</reference>
<evidence type="ECO:0000256" key="7">
    <source>
        <dbReference type="PROSITE-ProRule" id="PRU10141"/>
    </source>
</evidence>
<dbReference type="AlphaFoldDB" id="A0A918KS54"/>
<dbReference type="PROSITE" id="PS50011">
    <property type="entry name" value="PROTEIN_KINASE_DOM"/>
    <property type="match status" value="1"/>
</dbReference>
<dbReference type="SMART" id="SM00220">
    <property type="entry name" value="S_TKc"/>
    <property type="match status" value="1"/>
</dbReference>
<organism evidence="10 11">
    <name type="scientific">Streptomyces minutiscleroticus</name>
    <dbReference type="NCBI Taxonomy" id="68238"/>
    <lineage>
        <taxon>Bacteria</taxon>
        <taxon>Bacillati</taxon>
        <taxon>Actinomycetota</taxon>
        <taxon>Actinomycetes</taxon>
        <taxon>Kitasatosporales</taxon>
        <taxon>Streptomycetaceae</taxon>
        <taxon>Streptomyces</taxon>
    </lineage>
</organism>
<dbReference type="PROSITE" id="PS00108">
    <property type="entry name" value="PROTEIN_KINASE_ST"/>
    <property type="match status" value="1"/>
</dbReference>
<dbReference type="PANTHER" id="PTHR43289">
    <property type="entry name" value="MITOGEN-ACTIVATED PROTEIN KINASE KINASE KINASE 20-RELATED"/>
    <property type="match status" value="1"/>
</dbReference>
<evidence type="ECO:0000256" key="3">
    <source>
        <dbReference type="ARBA" id="ARBA00022679"/>
    </source>
</evidence>
<dbReference type="Gene3D" id="1.10.510.10">
    <property type="entry name" value="Transferase(Phosphotransferase) domain 1"/>
    <property type="match status" value="1"/>
</dbReference>
<dbReference type="PROSITE" id="PS00107">
    <property type="entry name" value="PROTEIN_KINASE_ATP"/>
    <property type="match status" value="1"/>
</dbReference>
<keyword evidence="6 7" id="KW-0067">ATP-binding</keyword>
<reference evidence="10" key="1">
    <citation type="journal article" date="2014" name="Int. J. Syst. Evol. Microbiol.">
        <title>Complete genome sequence of Corynebacterium casei LMG S-19264T (=DSM 44701T), isolated from a smear-ripened cheese.</title>
        <authorList>
            <consortium name="US DOE Joint Genome Institute (JGI-PGF)"/>
            <person name="Walter F."/>
            <person name="Albersmeier A."/>
            <person name="Kalinowski J."/>
            <person name="Ruckert C."/>
        </authorList>
    </citation>
    <scope>NUCLEOTIDE SEQUENCE</scope>
    <source>
        <strain evidence="10">JCM 4790</strain>
    </source>
</reference>
<dbReference type="InterPro" id="IPR000719">
    <property type="entry name" value="Prot_kinase_dom"/>
</dbReference>
<dbReference type="InterPro" id="IPR011009">
    <property type="entry name" value="Kinase-like_dom_sf"/>
</dbReference>
<evidence type="ECO:0000256" key="4">
    <source>
        <dbReference type="ARBA" id="ARBA00022741"/>
    </source>
</evidence>
<evidence type="ECO:0000256" key="1">
    <source>
        <dbReference type="ARBA" id="ARBA00012513"/>
    </source>
</evidence>
<dbReference type="InterPro" id="IPR008271">
    <property type="entry name" value="Ser/Thr_kinase_AS"/>
</dbReference>
<keyword evidence="5" id="KW-0418">Kinase</keyword>
<keyword evidence="3" id="KW-0808">Transferase</keyword>
<keyword evidence="4 7" id="KW-0547">Nucleotide-binding</keyword>
<evidence type="ECO:0000259" key="9">
    <source>
        <dbReference type="PROSITE" id="PS50011"/>
    </source>
</evidence>
<feature type="region of interest" description="Disordered" evidence="8">
    <location>
        <begin position="306"/>
        <end position="333"/>
    </location>
</feature>
<evidence type="ECO:0000256" key="5">
    <source>
        <dbReference type="ARBA" id="ARBA00022777"/>
    </source>
</evidence>
<keyword evidence="11" id="KW-1185">Reference proteome</keyword>
<dbReference type="Pfam" id="PF00069">
    <property type="entry name" value="Pkinase"/>
    <property type="match status" value="1"/>
</dbReference>
<feature type="binding site" evidence="7">
    <location>
        <position position="39"/>
    </location>
    <ligand>
        <name>ATP</name>
        <dbReference type="ChEBI" id="CHEBI:30616"/>
    </ligand>
</feature>
<dbReference type="EMBL" id="BMVU01000011">
    <property type="protein sequence ID" value="GGX73661.1"/>
    <property type="molecule type" value="Genomic_DNA"/>
</dbReference>
<evidence type="ECO:0000256" key="2">
    <source>
        <dbReference type="ARBA" id="ARBA00022527"/>
    </source>
</evidence>
<dbReference type="CDD" id="cd14014">
    <property type="entry name" value="STKc_PknB_like"/>
    <property type="match status" value="1"/>
</dbReference>
<name>A0A918KS54_9ACTN</name>
<dbReference type="GO" id="GO:0004674">
    <property type="term" value="F:protein serine/threonine kinase activity"/>
    <property type="evidence" value="ECO:0007669"/>
    <property type="project" value="UniProtKB-KW"/>
</dbReference>
<comment type="caution">
    <text evidence="10">The sequence shown here is derived from an EMBL/GenBank/DDBJ whole genome shotgun (WGS) entry which is preliminary data.</text>
</comment>
<dbReference type="GO" id="GO:0005524">
    <property type="term" value="F:ATP binding"/>
    <property type="evidence" value="ECO:0007669"/>
    <property type="project" value="UniProtKB-UniRule"/>
</dbReference>
<dbReference type="RefSeq" id="WP_190190727.1">
    <property type="nucleotide sequence ID" value="NZ_BMVU01000011.1"/>
</dbReference>